<keyword evidence="4" id="KW-1185">Reference proteome</keyword>
<organism evidence="3 4">
    <name type="scientific">Rothia koreensis</name>
    <dbReference type="NCBI Taxonomy" id="592378"/>
    <lineage>
        <taxon>Bacteria</taxon>
        <taxon>Bacillati</taxon>
        <taxon>Actinomycetota</taxon>
        <taxon>Actinomycetes</taxon>
        <taxon>Micrococcales</taxon>
        <taxon>Micrococcaceae</taxon>
        <taxon>Rothia</taxon>
    </lineage>
</organism>
<evidence type="ECO:0000256" key="2">
    <source>
        <dbReference type="SAM" id="Phobius"/>
    </source>
</evidence>
<keyword evidence="2" id="KW-1133">Transmembrane helix</keyword>
<dbReference type="AlphaFoldDB" id="A0A7K1LG30"/>
<dbReference type="Proteomes" id="UP000462152">
    <property type="component" value="Unassembled WGS sequence"/>
</dbReference>
<feature type="transmembrane region" description="Helical" evidence="2">
    <location>
        <begin position="345"/>
        <end position="362"/>
    </location>
</feature>
<gene>
    <name evidence="3" type="ORF">GMA10_02800</name>
</gene>
<evidence type="ECO:0000313" key="4">
    <source>
        <dbReference type="Proteomes" id="UP000462152"/>
    </source>
</evidence>
<sequence>MTDDRRTPRTPDQGGITWQWVPVRLDLHRRLTETPEGGVVVTSAGAEAERERILKLIREQSVPALYTTGDHNLRLMVPVHIQGEVTHVARADASGELSLGGELGEFMETILAFPGLEYASWQTGDGLSHAPSAVAMFEGSARSVRHALGSVRPQGWFEMAPSGDRWIVVTCEFYEDLLALVDELPRRAVVLDTDGEHRAATFCPSVGEPVSLAWGPVRGAVATYPSDSPAGALQSEIAGQEEAEVREAARTRAVENLTEAFGLDDVGARRLEKYAADDNGRYAPESVLQLLGLSDLPAKVIDGRKSLSDQPGYEKFDPSAESEDAPDPVSDLHASVRLSETVRRGGWALATAAGVGLGAWILRRKR</sequence>
<feature type="region of interest" description="Disordered" evidence="1">
    <location>
        <begin position="303"/>
        <end position="330"/>
    </location>
</feature>
<feature type="compositionally biased region" description="Basic and acidic residues" evidence="1">
    <location>
        <begin position="303"/>
        <end position="318"/>
    </location>
</feature>
<proteinExistence type="predicted"/>
<comment type="caution">
    <text evidence="3">The sequence shown here is derived from an EMBL/GenBank/DDBJ whole genome shotgun (WGS) entry which is preliminary data.</text>
</comment>
<evidence type="ECO:0000313" key="3">
    <source>
        <dbReference type="EMBL" id="MUN54156.1"/>
    </source>
</evidence>
<protein>
    <submittedName>
        <fullName evidence="3">Uncharacterized protein</fullName>
    </submittedName>
</protein>
<keyword evidence="2" id="KW-0812">Transmembrane</keyword>
<dbReference type="OrthoDB" id="4876730at2"/>
<name>A0A7K1LG30_9MICC</name>
<accession>A0A7K1LG30</accession>
<dbReference type="EMBL" id="WOGT01000001">
    <property type="protein sequence ID" value="MUN54156.1"/>
    <property type="molecule type" value="Genomic_DNA"/>
</dbReference>
<reference evidence="3 4" key="1">
    <citation type="submission" date="2019-12" db="EMBL/GenBank/DDBJ databases">
        <authorList>
            <person name="Li J."/>
            <person name="Shi Y."/>
            <person name="Xu G."/>
            <person name="Xiao D."/>
            <person name="Ran X."/>
        </authorList>
    </citation>
    <scope>NUCLEOTIDE SEQUENCE [LARGE SCALE GENOMIC DNA]</scope>
    <source>
        <strain evidence="3 4">JCM 15915</strain>
    </source>
</reference>
<evidence type="ECO:0000256" key="1">
    <source>
        <dbReference type="SAM" id="MobiDB-lite"/>
    </source>
</evidence>
<keyword evidence="2" id="KW-0472">Membrane</keyword>
<dbReference type="RefSeq" id="WP_129314235.1">
    <property type="nucleotide sequence ID" value="NZ_NOIQ01000001.1"/>
</dbReference>